<evidence type="ECO:0000313" key="2">
    <source>
        <dbReference type="EMBL" id="PZP49465.1"/>
    </source>
</evidence>
<dbReference type="Pfam" id="PF01979">
    <property type="entry name" value="Amidohydro_1"/>
    <property type="match status" value="1"/>
</dbReference>
<feature type="domain" description="Amidohydrolase-related" evidence="1">
    <location>
        <begin position="51"/>
        <end position="164"/>
    </location>
</feature>
<evidence type="ECO:0000259" key="1">
    <source>
        <dbReference type="Pfam" id="PF01979"/>
    </source>
</evidence>
<accession>A0A2W5EZQ1</accession>
<name>A0A2W5EZQ1_9SPHI</name>
<reference evidence="2 3" key="1">
    <citation type="submission" date="2017-11" db="EMBL/GenBank/DDBJ databases">
        <title>Infants hospitalized years apart are colonized by the same room-sourced microbial strains.</title>
        <authorList>
            <person name="Brooks B."/>
            <person name="Olm M.R."/>
            <person name="Firek B.A."/>
            <person name="Baker R."/>
            <person name="Thomas B.C."/>
            <person name="Morowitz M.J."/>
            <person name="Banfield J.F."/>
        </authorList>
    </citation>
    <scope>NUCLEOTIDE SEQUENCE [LARGE SCALE GENOMIC DNA]</scope>
    <source>
        <strain evidence="2">S2_009_000_R2_76</strain>
    </source>
</reference>
<sequence length="170" mass="18980">MSLDEFAYIYARKPEWINDPFFKASLETGVYEMITDPAYQEKIKNSPTHERDVKAFETALKNLKKLYDAGVFIALGTDSGAMALRAQGFSEHLELELMVQAGLTPLEAIKLGTYNAAEVLHISDKEGSIEKGKLANFIVLDADPKKNIKNTRKIESIWKNGVIVSHGPIH</sequence>
<dbReference type="SUPFAM" id="SSF51556">
    <property type="entry name" value="Metallo-dependent hydrolases"/>
    <property type="match status" value="1"/>
</dbReference>
<dbReference type="GO" id="GO:0016810">
    <property type="term" value="F:hydrolase activity, acting on carbon-nitrogen (but not peptide) bonds"/>
    <property type="evidence" value="ECO:0007669"/>
    <property type="project" value="InterPro"/>
</dbReference>
<proteinExistence type="predicted"/>
<evidence type="ECO:0000313" key="3">
    <source>
        <dbReference type="Proteomes" id="UP000249645"/>
    </source>
</evidence>
<dbReference type="AlphaFoldDB" id="A0A2W5EZQ1"/>
<comment type="caution">
    <text evidence="2">The sequence shown here is derived from an EMBL/GenBank/DDBJ whole genome shotgun (WGS) entry which is preliminary data.</text>
</comment>
<dbReference type="InterPro" id="IPR006680">
    <property type="entry name" value="Amidohydro-rel"/>
</dbReference>
<organism evidence="2 3">
    <name type="scientific">Pseudopedobacter saltans</name>
    <dbReference type="NCBI Taxonomy" id="151895"/>
    <lineage>
        <taxon>Bacteria</taxon>
        <taxon>Pseudomonadati</taxon>
        <taxon>Bacteroidota</taxon>
        <taxon>Sphingobacteriia</taxon>
        <taxon>Sphingobacteriales</taxon>
        <taxon>Sphingobacteriaceae</taxon>
        <taxon>Pseudopedobacter</taxon>
    </lineage>
</organism>
<dbReference type="EMBL" id="QFOI01000110">
    <property type="protein sequence ID" value="PZP49465.1"/>
    <property type="molecule type" value="Genomic_DNA"/>
</dbReference>
<protein>
    <recommendedName>
        <fullName evidence="1">Amidohydrolase-related domain-containing protein</fullName>
    </recommendedName>
</protein>
<gene>
    <name evidence="2" type="ORF">DI598_07750</name>
</gene>
<dbReference type="Proteomes" id="UP000249645">
    <property type="component" value="Unassembled WGS sequence"/>
</dbReference>
<dbReference type="InterPro" id="IPR032466">
    <property type="entry name" value="Metal_Hydrolase"/>
</dbReference>
<dbReference type="Gene3D" id="3.20.20.140">
    <property type="entry name" value="Metal-dependent hydrolases"/>
    <property type="match status" value="1"/>
</dbReference>
<dbReference type="InterPro" id="IPR011059">
    <property type="entry name" value="Metal-dep_hydrolase_composite"/>
</dbReference>
<dbReference type="PANTHER" id="PTHR43135:SF3">
    <property type="entry name" value="ALPHA-D-RIBOSE 1-METHYLPHOSPHONATE 5-TRIPHOSPHATE DIPHOSPHATASE"/>
    <property type="match status" value="1"/>
</dbReference>
<dbReference type="PANTHER" id="PTHR43135">
    <property type="entry name" value="ALPHA-D-RIBOSE 1-METHYLPHOSPHONATE 5-TRIPHOSPHATE DIPHOSPHATASE"/>
    <property type="match status" value="1"/>
</dbReference>
<dbReference type="InterPro" id="IPR051781">
    <property type="entry name" value="Metallo-dep_Hydrolase"/>
</dbReference>
<dbReference type="Gene3D" id="2.30.40.10">
    <property type="entry name" value="Urease, subunit C, domain 1"/>
    <property type="match status" value="1"/>
</dbReference>